<dbReference type="InterPro" id="IPR020841">
    <property type="entry name" value="PKS_Beta-ketoAc_synthase_dom"/>
</dbReference>
<dbReference type="SUPFAM" id="SSF53901">
    <property type="entry name" value="Thiolase-like"/>
    <property type="match status" value="2"/>
</dbReference>
<feature type="domain" description="Ketosynthase family 3 (KS3)" evidence="4">
    <location>
        <begin position="3"/>
        <end position="364"/>
    </location>
</feature>
<keyword evidence="2 3" id="KW-0808">Transferase</keyword>
<dbReference type="Proteomes" id="UP000256661">
    <property type="component" value="Unassembled WGS sequence"/>
</dbReference>
<comment type="caution">
    <text evidence="5">The sequence shown here is derived from an EMBL/GenBank/DDBJ whole genome shotgun (WGS) entry which is preliminary data.</text>
</comment>
<sequence length="368" mass="37722">MVTADPVVTGMAWSTPLGRDLAEVWDRLCAGETGVTVVPSRHRLRADLAATLADPPYGRKPGERMVDLATEVLSEAAAGLDLSDPRIGLVLGTSFGALLETDDPADWCREVARRVGAAHPPVMVSTACSTGTDTLLAAQALMRSGRLRACVTGAVDILTEAKRLGHSVLATMSPTALRAFDSDHDGTMLGEGAAFLVLESASSARARGARVHATLRGSGSANDAYGLTAPDPTGSSVITTLRRCLAAAGLSPDQVAVVSAHGTGTPLNDEVEARSLAEFFGVSGPVVFATKGALGHSLGATGAIEAIGTILALKQRRVPPVANLTDPVPSLNLPGDKGAAIKGGIGLSLTLGFGGFNTCLAFERQDAR</sequence>
<dbReference type="PANTHER" id="PTHR11712">
    <property type="entry name" value="POLYKETIDE SYNTHASE-RELATED"/>
    <property type="match status" value="1"/>
</dbReference>
<evidence type="ECO:0000259" key="4">
    <source>
        <dbReference type="PROSITE" id="PS52004"/>
    </source>
</evidence>
<dbReference type="AlphaFoldDB" id="A0A3D9SXW6"/>
<protein>
    <submittedName>
        <fullName evidence="5">3-oxoacyl-[acyl-carrier-protein] synthase II</fullName>
    </submittedName>
</protein>
<organism evidence="5 6">
    <name type="scientific">Thermomonospora umbrina</name>
    <dbReference type="NCBI Taxonomy" id="111806"/>
    <lineage>
        <taxon>Bacteria</taxon>
        <taxon>Bacillati</taxon>
        <taxon>Actinomycetota</taxon>
        <taxon>Actinomycetes</taxon>
        <taxon>Streptosporangiales</taxon>
        <taxon>Thermomonosporaceae</taxon>
        <taxon>Thermomonospora</taxon>
    </lineage>
</organism>
<evidence type="ECO:0000256" key="1">
    <source>
        <dbReference type="ARBA" id="ARBA00008467"/>
    </source>
</evidence>
<name>A0A3D9SXW6_9ACTN</name>
<evidence type="ECO:0000313" key="5">
    <source>
        <dbReference type="EMBL" id="REF00408.1"/>
    </source>
</evidence>
<dbReference type="Gene3D" id="3.40.47.10">
    <property type="match status" value="1"/>
</dbReference>
<dbReference type="InterPro" id="IPR014030">
    <property type="entry name" value="Ketoacyl_synth_N"/>
</dbReference>
<dbReference type="SMART" id="SM00825">
    <property type="entry name" value="PKS_KS"/>
    <property type="match status" value="1"/>
</dbReference>
<dbReference type="InterPro" id="IPR000794">
    <property type="entry name" value="Beta-ketoacyl_synthase"/>
</dbReference>
<dbReference type="PANTHER" id="PTHR11712:SF347">
    <property type="entry name" value="BETA KETOACYL-ACYL CARRIER PROTEIN SYNTHASE"/>
    <property type="match status" value="1"/>
</dbReference>
<dbReference type="RefSeq" id="WP_211328837.1">
    <property type="nucleotide sequence ID" value="NZ_QTTT01000001.1"/>
</dbReference>
<keyword evidence="6" id="KW-1185">Reference proteome</keyword>
<evidence type="ECO:0000256" key="2">
    <source>
        <dbReference type="ARBA" id="ARBA00022679"/>
    </source>
</evidence>
<gene>
    <name evidence="5" type="ORF">DFJ69_5943</name>
</gene>
<evidence type="ECO:0000313" key="6">
    <source>
        <dbReference type="Proteomes" id="UP000256661"/>
    </source>
</evidence>
<dbReference type="PROSITE" id="PS52004">
    <property type="entry name" value="KS3_2"/>
    <property type="match status" value="1"/>
</dbReference>
<evidence type="ECO:0000256" key="3">
    <source>
        <dbReference type="RuleBase" id="RU003694"/>
    </source>
</evidence>
<dbReference type="CDD" id="cd00834">
    <property type="entry name" value="KAS_I_II"/>
    <property type="match status" value="1"/>
</dbReference>
<dbReference type="Pfam" id="PF02801">
    <property type="entry name" value="Ketoacyl-synt_C"/>
    <property type="match status" value="1"/>
</dbReference>
<accession>A0A3D9SXW6</accession>
<proteinExistence type="inferred from homology"/>
<dbReference type="EMBL" id="QTTT01000001">
    <property type="protein sequence ID" value="REF00408.1"/>
    <property type="molecule type" value="Genomic_DNA"/>
</dbReference>
<dbReference type="GO" id="GO:0004315">
    <property type="term" value="F:3-oxoacyl-[acyl-carrier-protein] synthase activity"/>
    <property type="evidence" value="ECO:0007669"/>
    <property type="project" value="TreeGrafter"/>
</dbReference>
<reference evidence="5 6" key="1">
    <citation type="submission" date="2018-08" db="EMBL/GenBank/DDBJ databases">
        <title>Sequencing the genomes of 1000 actinobacteria strains.</title>
        <authorList>
            <person name="Klenk H.-P."/>
        </authorList>
    </citation>
    <scope>NUCLEOTIDE SEQUENCE [LARGE SCALE GENOMIC DNA]</scope>
    <source>
        <strain evidence="5 6">DSM 43927</strain>
    </source>
</reference>
<dbReference type="InterPro" id="IPR014031">
    <property type="entry name" value="Ketoacyl_synth_C"/>
</dbReference>
<comment type="similarity">
    <text evidence="1 3">Belongs to the thiolase-like superfamily. Beta-ketoacyl-ACP synthases family.</text>
</comment>
<dbReference type="InterPro" id="IPR016039">
    <property type="entry name" value="Thiolase-like"/>
</dbReference>
<dbReference type="GO" id="GO:0006633">
    <property type="term" value="P:fatty acid biosynthetic process"/>
    <property type="evidence" value="ECO:0007669"/>
    <property type="project" value="TreeGrafter"/>
</dbReference>
<dbReference type="Pfam" id="PF00109">
    <property type="entry name" value="ketoacyl-synt"/>
    <property type="match status" value="2"/>
</dbReference>